<comment type="caution">
    <text evidence="2">The sequence shown here is derived from an EMBL/GenBank/DDBJ whole genome shotgun (WGS) entry which is preliminary data.</text>
</comment>
<dbReference type="PANTHER" id="PTHR36302">
    <property type="entry name" value="BLR7088 PROTEIN"/>
    <property type="match status" value="1"/>
</dbReference>
<dbReference type="PANTHER" id="PTHR36302:SF1">
    <property type="entry name" value="COPPER CHAPERONE PCU(A)C"/>
    <property type="match status" value="1"/>
</dbReference>
<dbReference type="AlphaFoldDB" id="A0A840SQ49"/>
<dbReference type="Gene3D" id="2.60.40.1890">
    <property type="entry name" value="PCu(A)C copper chaperone"/>
    <property type="match status" value="1"/>
</dbReference>
<evidence type="ECO:0000313" key="2">
    <source>
        <dbReference type="EMBL" id="MBB5222695.1"/>
    </source>
</evidence>
<feature type="chain" id="PRO_5032447493" description="Copper chaperone PCu(A)C" evidence="1">
    <location>
        <begin position="23"/>
        <end position="161"/>
    </location>
</feature>
<name>A0A840SQ49_9RHOB</name>
<dbReference type="Proteomes" id="UP000549457">
    <property type="component" value="Unassembled WGS sequence"/>
</dbReference>
<dbReference type="SUPFAM" id="SSF110087">
    <property type="entry name" value="DR1885-like metal-binding protein"/>
    <property type="match status" value="1"/>
</dbReference>
<dbReference type="Pfam" id="PF04314">
    <property type="entry name" value="PCuAC"/>
    <property type="match status" value="1"/>
</dbReference>
<dbReference type="InterPro" id="IPR036182">
    <property type="entry name" value="PCuAC_sf"/>
</dbReference>
<protein>
    <recommendedName>
        <fullName evidence="4">Copper chaperone PCu(A)C</fullName>
    </recommendedName>
</protein>
<organism evidence="2 3">
    <name type="scientific">Amaricoccus macauensis</name>
    <dbReference type="NCBI Taxonomy" id="57001"/>
    <lineage>
        <taxon>Bacteria</taxon>
        <taxon>Pseudomonadati</taxon>
        <taxon>Pseudomonadota</taxon>
        <taxon>Alphaproteobacteria</taxon>
        <taxon>Rhodobacterales</taxon>
        <taxon>Paracoccaceae</taxon>
        <taxon>Amaricoccus</taxon>
    </lineage>
</organism>
<dbReference type="InterPro" id="IPR007410">
    <property type="entry name" value="LpqE-like"/>
</dbReference>
<dbReference type="RefSeq" id="WP_184149958.1">
    <property type="nucleotide sequence ID" value="NZ_JACHFM010000002.1"/>
</dbReference>
<keyword evidence="1" id="KW-0732">Signal</keyword>
<sequence length="161" mass="16667">MRAPLILAAGLAAALFATPIFAHDYTVGDLEVAHPYALESTGKTAAGYFSITNHGTSADRLLAIRADVPRSEVHTTETDASGVARMKAVDALEIPAGGTVALAPGGYHVMFMGLDKPLNAGETLPATLVFEKSGELAVDFDVQPRGDTAGGHDGHMPGMSH</sequence>
<gene>
    <name evidence="2" type="ORF">HNP73_002631</name>
</gene>
<evidence type="ECO:0000313" key="3">
    <source>
        <dbReference type="Proteomes" id="UP000549457"/>
    </source>
</evidence>
<evidence type="ECO:0000256" key="1">
    <source>
        <dbReference type="SAM" id="SignalP"/>
    </source>
</evidence>
<proteinExistence type="predicted"/>
<dbReference type="InterPro" id="IPR058248">
    <property type="entry name" value="Lxx211020-like"/>
</dbReference>
<feature type="signal peptide" evidence="1">
    <location>
        <begin position="1"/>
        <end position="22"/>
    </location>
</feature>
<accession>A0A840SQ49</accession>
<dbReference type="EMBL" id="JACHFM010000002">
    <property type="protein sequence ID" value="MBB5222695.1"/>
    <property type="molecule type" value="Genomic_DNA"/>
</dbReference>
<keyword evidence="3" id="KW-1185">Reference proteome</keyword>
<evidence type="ECO:0008006" key="4">
    <source>
        <dbReference type="Google" id="ProtNLM"/>
    </source>
</evidence>
<reference evidence="2 3" key="1">
    <citation type="submission" date="2020-08" db="EMBL/GenBank/DDBJ databases">
        <title>Genomic Encyclopedia of Type Strains, Phase IV (KMG-IV): sequencing the most valuable type-strain genomes for metagenomic binning, comparative biology and taxonomic classification.</title>
        <authorList>
            <person name="Goeker M."/>
        </authorList>
    </citation>
    <scope>NUCLEOTIDE SEQUENCE [LARGE SCALE GENOMIC DNA]</scope>
    <source>
        <strain evidence="2 3">DSM 101730</strain>
    </source>
</reference>